<dbReference type="RefSeq" id="WP_014266942.1">
    <property type="nucleotide sequence ID" value="NC_016631.1"/>
</dbReference>
<evidence type="ECO:0008006" key="4">
    <source>
        <dbReference type="Google" id="ProtNLM"/>
    </source>
</evidence>
<feature type="transmembrane region" description="Helical" evidence="1">
    <location>
        <begin position="34"/>
        <end position="54"/>
    </location>
</feature>
<feature type="transmembrane region" description="Helical" evidence="1">
    <location>
        <begin position="66"/>
        <end position="83"/>
    </location>
</feature>
<dbReference type="AlphaFoldDB" id="G8P0I2"/>
<accession>G8P0I2</accession>
<dbReference type="EMBL" id="CP003130">
    <property type="protein sequence ID" value="AEU38070.1"/>
    <property type="molecule type" value="Genomic_DNA"/>
</dbReference>
<keyword evidence="1" id="KW-0812">Transmembrane</keyword>
<sequence length="183" mass="21103">MQNSKQKREPAWRDLGLWARHAAFNASQGTGKRIAGWIVLAVYAAFVFGLPPLIWFTWHEWDFCRVAHIFSCIMPLYWIYLAVKARQRHEDGEPLLEPSDEEIASASEGFRAWRIRLYERPARAKMVDIAFRLAVLGVLALIFRARIGGNGYFWLLCAELAFRALLMIKRPARFARPTVIEPA</sequence>
<keyword evidence="3" id="KW-1185">Reference proteome</keyword>
<dbReference type="KEGG" id="gma:AciX8_3786"/>
<evidence type="ECO:0000256" key="1">
    <source>
        <dbReference type="SAM" id="Phobius"/>
    </source>
</evidence>
<feature type="transmembrane region" description="Helical" evidence="1">
    <location>
        <begin position="126"/>
        <end position="145"/>
    </location>
</feature>
<proteinExistence type="predicted"/>
<organism evidence="2 3">
    <name type="scientific">Granulicella mallensis (strain ATCC BAA-1857 / DSM 23137 / MP5ACTX8)</name>
    <dbReference type="NCBI Taxonomy" id="682795"/>
    <lineage>
        <taxon>Bacteria</taxon>
        <taxon>Pseudomonadati</taxon>
        <taxon>Acidobacteriota</taxon>
        <taxon>Terriglobia</taxon>
        <taxon>Terriglobales</taxon>
        <taxon>Acidobacteriaceae</taxon>
        <taxon>Granulicella</taxon>
    </lineage>
</organism>
<name>G8P0I2_GRAMM</name>
<evidence type="ECO:0000313" key="2">
    <source>
        <dbReference type="EMBL" id="AEU38070.1"/>
    </source>
</evidence>
<reference evidence="2 3" key="1">
    <citation type="submission" date="2011-11" db="EMBL/GenBank/DDBJ databases">
        <title>Complete sequence of Granulicella mallensis MP5ACTX8.</title>
        <authorList>
            <consortium name="US DOE Joint Genome Institute"/>
            <person name="Lucas S."/>
            <person name="Copeland A."/>
            <person name="Lapidus A."/>
            <person name="Cheng J.-F."/>
            <person name="Goodwin L."/>
            <person name="Pitluck S."/>
            <person name="Peters L."/>
            <person name="Lu M."/>
            <person name="Detter J.C."/>
            <person name="Han C."/>
            <person name="Tapia R."/>
            <person name="Land M."/>
            <person name="Hauser L."/>
            <person name="Kyrpides N."/>
            <person name="Ivanova N."/>
            <person name="Mikhailova N."/>
            <person name="Pagani I."/>
            <person name="Rawat S."/>
            <person name="Mannisto M."/>
            <person name="Haggblom M."/>
            <person name="Woyke T."/>
        </authorList>
    </citation>
    <scope>NUCLEOTIDE SEQUENCE [LARGE SCALE GENOMIC DNA]</scope>
    <source>
        <strain evidence="3">ATCC BAA-1857 / DSM 23137 / MP5ACTX8</strain>
    </source>
</reference>
<gene>
    <name evidence="2" type="ordered locus">AciX8_3786</name>
</gene>
<evidence type="ECO:0000313" key="3">
    <source>
        <dbReference type="Proteomes" id="UP000007113"/>
    </source>
</evidence>
<dbReference type="Proteomes" id="UP000007113">
    <property type="component" value="Chromosome"/>
</dbReference>
<keyword evidence="1" id="KW-1133">Transmembrane helix</keyword>
<keyword evidence="1" id="KW-0472">Membrane</keyword>
<protein>
    <recommendedName>
        <fullName evidence="4">Transmembrane protein</fullName>
    </recommendedName>
</protein>
<dbReference type="HOGENOM" id="CLU_1473213_0_0_0"/>